<evidence type="ECO:0000313" key="12">
    <source>
        <dbReference type="EMBL" id="KAF7990122.1"/>
    </source>
</evidence>
<evidence type="ECO:0000259" key="8">
    <source>
        <dbReference type="Pfam" id="PF05185"/>
    </source>
</evidence>
<comment type="caution">
    <text evidence="11">The sequence shown here is derived from an EMBL/GenBank/DDBJ whole genome shotgun (WGS) entry which is preliminary data.</text>
</comment>
<evidence type="ECO:0000313" key="13">
    <source>
        <dbReference type="Proteomes" id="UP000639338"/>
    </source>
</evidence>
<dbReference type="Gene3D" id="3.40.50.150">
    <property type="entry name" value="Vaccinia Virus protein VP39"/>
    <property type="match status" value="1"/>
</dbReference>
<dbReference type="PANTHER" id="PTHR10738">
    <property type="entry name" value="PROTEIN ARGININE N-METHYLTRANSFERASE 5"/>
    <property type="match status" value="1"/>
</dbReference>
<dbReference type="GO" id="GO:0032259">
    <property type="term" value="P:methylation"/>
    <property type="evidence" value="ECO:0007669"/>
    <property type="project" value="UniProtKB-KW"/>
</dbReference>
<dbReference type="InterPro" id="IPR025799">
    <property type="entry name" value="Arg_MeTrfase"/>
</dbReference>
<dbReference type="PROSITE" id="PS51678">
    <property type="entry name" value="SAM_MT_PRMT"/>
    <property type="match status" value="1"/>
</dbReference>
<dbReference type="Gene3D" id="3.20.20.150">
    <property type="entry name" value="Divalent-metal-dependent TIM barrel enzymes"/>
    <property type="match status" value="1"/>
</dbReference>
<dbReference type="PIRSF" id="PIRSF015894">
    <property type="entry name" value="Skb1_MeTrfase"/>
    <property type="match status" value="1"/>
</dbReference>
<dbReference type="FunFam" id="3.20.20.150:FF:000008">
    <property type="entry name" value="Protein arginine N-methyltransferase 5"/>
    <property type="match status" value="1"/>
</dbReference>
<comment type="similarity">
    <text evidence="4">Belongs to the class I-like SAM-binding methyltransferase superfamily.</text>
</comment>
<dbReference type="Pfam" id="PF17286">
    <property type="entry name" value="PRMT5_C"/>
    <property type="match status" value="1"/>
</dbReference>
<keyword evidence="1 4" id="KW-0489">Methyltransferase</keyword>
<feature type="active site" description="Proton donor/acceptor" evidence="5">
    <location>
        <position position="428"/>
    </location>
</feature>
<evidence type="ECO:0000313" key="11">
    <source>
        <dbReference type="EMBL" id="KAF7988327.1"/>
    </source>
</evidence>
<dbReference type="InterPro" id="IPR035248">
    <property type="entry name" value="PRMT5_C"/>
</dbReference>
<evidence type="ECO:0000259" key="9">
    <source>
        <dbReference type="Pfam" id="PF17285"/>
    </source>
</evidence>
<dbReference type="InterPro" id="IPR035247">
    <property type="entry name" value="PRMT5_TIM"/>
</dbReference>
<accession>A0A834XMN3</accession>
<feature type="domain" description="PRMT5 arginine-N-methyltransferase" evidence="8">
    <location>
        <begin position="289"/>
        <end position="457"/>
    </location>
</feature>
<proteinExistence type="inferred from homology"/>
<protein>
    <recommendedName>
        <fullName evidence="4">Protein arginine N-methyltransferase</fullName>
    </recommendedName>
</protein>
<dbReference type="Pfam" id="PF05185">
    <property type="entry name" value="PRMT5"/>
    <property type="match status" value="1"/>
</dbReference>
<dbReference type="OrthoDB" id="1368803at2759"/>
<dbReference type="InterPro" id="IPR035075">
    <property type="entry name" value="PRMT5"/>
</dbReference>
<dbReference type="Gene3D" id="2.70.160.11">
    <property type="entry name" value="Hnrnp arginine n-methyltransferase1"/>
    <property type="match status" value="1"/>
</dbReference>
<dbReference type="EMBL" id="JACMRX010000005">
    <property type="protein sequence ID" value="KAF7990122.1"/>
    <property type="molecule type" value="Genomic_DNA"/>
</dbReference>
<gene>
    <name evidence="11" type="ORF">HCN44_000900</name>
    <name evidence="12" type="ORF">HCN44_009857</name>
</gene>
<evidence type="ECO:0000256" key="4">
    <source>
        <dbReference type="PIRNR" id="PIRNR015894"/>
    </source>
</evidence>
<evidence type="ECO:0000256" key="5">
    <source>
        <dbReference type="PIRSR" id="PIRSR015894-1"/>
    </source>
</evidence>
<keyword evidence="2 4" id="KW-0808">Transferase</keyword>
<feature type="binding site" evidence="6">
    <location>
        <position position="385"/>
    </location>
    <ligand>
        <name>S-adenosyl-L-methionine</name>
        <dbReference type="ChEBI" id="CHEBI:59789"/>
    </ligand>
</feature>
<dbReference type="Pfam" id="PF17285">
    <property type="entry name" value="PRMT5_TIM"/>
    <property type="match status" value="1"/>
</dbReference>
<dbReference type="GO" id="GO:0016274">
    <property type="term" value="F:protein-arginine N-methyltransferase activity"/>
    <property type="evidence" value="ECO:0007669"/>
    <property type="project" value="InterPro"/>
</dbReference>
<dbReference type="GO" id="GO:0005829">
    <property type="term" value="C:cytosol"/>
    <property type="evidence" value="ECO:0007669"/>
    <property type="project" value="TreeGrafter"/>
</dbReference>
<reference evidence="11 13" key="1">
    <citation type="submission" date="2020-08" db="EMBL/GenBank/DDBJ databases">
        <title>Aphidius gifuensis genome sequencing and assembly.</title>
        <authorList>
            <person name="Du Z."/>
        </authorList>
    </citation>
    <scope>NUCLEOTIDE SEQUENCE [LARGE SCALE GENOMIC DNA]</scope>
    <source>
        <strain evidence="11">YNYX2018</strain>
        <tissue evidence="11">Adults</tissue>
    </source>
</reference>
<feature type="domain" description="PRMT5 oligomerisation" evidence="10">
    <location>
        <begin position="460"/>
        <end position="628"/>
    </location>
</feature>
<evidence type="ECO:0000256" key="6">
    <source>
        <dbReference type="PIRSR" id="PIRSR015894-2"/>
    </source>
</evidence>
<feature type="domain" description="PRMT5 TIM barrel" evidence="9">
    <location>
        <begin position="32"/>
        <end position="279"/>
    </location>
</feature>
<dbReference type="PANTHER" id="PTHR10738:SF0">
    <property type="entry name" value="PROTEIN ARGININE N-METHYLTRANSFERASE 5"/>
    <property type="match status" value="1"/>
</dbReference>
<sequence>MASDAPLSCGLEYTSAAWDLSECLKNARRARYGFIIVPLVHPSYKQEFISGAALARSESEAFTRPDMILMNSEWSTMIVGSFSYYEEVDSKIPYVRTNSEKALLQEISLASHLNIPAVTFKLTSGLSEKSNLARIVFNKLVTPTSLQFWIQIDMTNPKKQAMSYRTNDIDEQSIQCPWEWWNEFRSFCDFDKKLGVSLVVSKDIPDDQEIMRWLGEPIKTLVFPASVFLSNKKGYPVLSKAHQELVNKFLSMNIQMVVTGVDGSEHIAHYYTYLDQLWKRGLSEFGPRERFGRGYEDYLQFPLQPLMDNLESGTYEVFEKDPVKYTQYQTAILKALIKKREEFNSVFSTNPIVITVVGAGRGPLVRAALNAADIAACKVKVFAVEKNPNAVLTLRALKNDVFDERVTIVSCDMRDWKAPENADILVSELLGSFGDNELSPECLDGAQNYLKPNGISIPQSYTSYIAPVQSSKLYNELRSCQDKDKSPISHFETPYVVYLQNKYDIGSPQALFTFQHPNRDEVIDNSRYGQKTFNVQQKAVLHGFSGYFDVVLFEDVTISIVPQTHSNGMFSWFPIFFPLKEPVHVNQGDTIEVHFWRRCSPKNVWYEWSISKPRPLTIHNPNGRSYTMGL</sequence>
<feature type="binding site" evidence="6">
    <location>
        <begin position="324"/>
        <end position="325"/>
    </location>
    <ligand>
        <name>S-adenosyl-L-methionine</name>
        <dbReference type="ChEBI" id="CHEBI:59789"/>
    </ligand>
</feature>
<dbReference type="CDD" id="cd02440">
    <property type="entry name" value="AdoMet_MTases"/>
    <property type="match status" value="1"/>
</dbReference>
<evidence type="ECO:0000256" key="2">
    <source>
        <dbReference type="ARBA" id="ARBA00022679"/>
    </source>
</evidence>
<evidence type="ECO:0000259" key="10">
    <source>
        <dbReference type="Pfam" id="PF17286"/>
    </source>
</evidence>
<dbReference type="InterPro" id="IPR007857">
    <property type="entry name" value="Arg_MeTrfase_PRMT5"/>
</dbReference>
<feature type="active site" description="Proton donor/acceptor" evidence="5">
    <location>
        <position position="437"/>
    </location>
</feature>
<dbReference type="SUPFAM" id="SSF53335">
    <property type="entry name" value="S-adenosyl-L-methionine-dependent methyltransferases"/>
    <property type="match status" value="1"/>
</dbReference>
<keyword evidence="3 4" id="KW-0949">S-adenosyl-L-methionine</keyword>
<dbReference type="GO" id="GO:0006355">
    <property type="term" value="P:regulation of DNA-templated transcription"/>
    <property type="evidence" value="ECO:0007669"/>
    <property type="project" value="TreeGrafter"/>
</dbReference>
<keyword evidence="13" id="KW-1185">Reference proteome</keyword>
<dbReference type="GO" id="GO:0005634">
    <property type="term" value="C:nucleus"/>
    <property type="evidence" value="ECO:0007669"/>
    <property type="project" value="TreeGrafter"/>
</dbReference>
<evidence type="ECO:0000256" key="7">
    <source>
        <dbReference type="PIRSR" id="PIRSR015894-3"/>
    </source>
</evidence>
<dbReference type="EMBL" id="JACMRX010000005">
    <property type="protein sequence ID" value="KAF7988327.1"/>
    <property type="molecule type" value="Genomic_DNA"/>
</dbReference>
<dbReference type="InterPro" id="IPR029063">
    <property type="entry name" value="SAM-dependent_MTases_sf"/>
</dbReference>
<dbReference type="AlphaFoldDB" id="A0A834XMN3"/>
<feature type="binding site" evidence="6">
    <location>
        <position position="315"/>
    </location>
    <ligand>
        <name>S-adenosyl-L-methionine</name>
        <dbReference type="ChEBI" id="CHEBI:59789"/>
    </ligand>
</feature>
<dbReference type="FunFam" id="2.70.160.11:FF:000003">
    <property type="entry name" value="Protein arginine N-methyltransferase 5"/>
    <property type="match status" value="1"/>
</dbReference>
<name>A0A834XMN3_APHGI</name>
<evidence type="ECO:0000256" key="3">
    <source>
        <dbReference type="ARBA" id="ARBA00022691"/>
    </source>
</evidence>
<evidence type="ECO:0000256" key="1">
    <source>
        <dbReference type="ARBA" id="ARBA00022603"/>
    </source>
</evidence>
<feature type="binding site" evidence="6">
    <location>
        <begin position="412"/>
        <end position="413"/>
    </location>
    <ligand>
        <name>S-adenosyl-L-methionine</name>
        <dbReference type="ChEBI" id="CHEBI:59789"/>
    </ligand>
</feature>
<feature type="site" description="Critical for specifying symmetric addition of methyl groups" evidence="7">
    <location>
        <position position="318"/>
    </location>
</feature>
<dbReference type="Proteomes" id="UP000639338">
    <property type="component" value="Unassembled WGS sequence"/>
</dbReference>
<organism evidence="11 13">
    <name type="scientific">Aphidius gifuensis</name>
    <name type="common">Parasitoid wasp</name>
    <dbReference type="NCBI Taxonomy" id="684658"/>
    <lineage>
        <taxon>Eukaryota</taxon>
        <taxon>Metazoa</taxon>
        <taxon>Ecdysozoa</taxon>
        <taxon>Arthropoda</taxon>
        <taxon>Hexapoda</taxon>
        <taxon>Insecta</taxon>
        <taxon>Pterygota</taxon>
        <taxon>Neoptera</taxon>
        <taxon>Endopterygota</taxon>
        <taxon>Hymenoptera</taxon>
        <taxon>Apocrita</taxon>
        <taxon>Ichneumonoidea</taxon>
        <taxon>Braconidae</taxon>
        <taxon>Aphidiinae</taxon>
        <taxon>Aphidius</taxon>
    </lineage>
</organism>